<name>A0A4U3JVS7_ENTFL</name>
<gene>
    <name evidence="1" type="ORF">EY666_20595</name>
</gene>
<dbReference type="Proteomes" id="UP000305511">
    <property type="component" value="Unassembled WGS sequence"/>
</dbReference>
<evidence type="ECO:0000313" key="2">
    <source>
        <dbReference type="Proteomes" id="UP000305511"/>
    </source>
</evidence>
<evidence type="ECO:0000313" key="1">
    <source>
        <dbReference type="EMBL" id="TKK52274.1"/>
    </source>
</evidence>
<proteinExistence type="predicted"/>
<comment type="caution">
    <text evidence="1">The sequence shown here is derived from an EMBL/GenBank/DDBJ whole genome shotgun (WGS) entry which is preliminary data.</text>
</comment>
<dbReference type="RefSeq" id="WP_137274704.1">
    <property type="nucleotide sequence ID" value="NZ_SIYF01000897.1"/>
</dbReference>
<dbReference type="AlphaFoldDB" id="A0A4U3JVS7"/>
<sequence length="205" mass="23503">MAQIDNTFDSPLNTITFTIENDGKLKNGDKAKIEKTKELEEALSSEGYVLDKKFAPEFEVKGLAKVAEEATDIANLEDIKRMIDEEVKRQYKDSEYFSKYEITLNKLMYRQFAKENSYEDNGWYSSSNTDGNLIGIYTIKEYSTGTDSKLRDTFTAIIGYSYIVLNDKNEVNVAEMEKISTTKDDTYSLESVIKLYEGYGYTEVK</sequence>
<organism evidence="1 2">
    <name type="scientific">Enterococcus faecalis</name>
    <name type="common">Streptococcus faecalis</name>
    <dbReference type="NCBI Taxonomy" id="1351"/>
    <lineage>
        <taxon>Bacteria</taxon>
        <taxon>Bacillati</taxon>
        <taxon>Bacillota</taxon>
        <taxon>Bacilli</taxon>
        <taxon>Lactobacillales</taxon>
        <taxon>Enterococcaceae</taxon>
        <taxon>Enterococcus</taxon>
    </lineage>
</organism>
<protein>
    <submittedName>
        <fullName evidence="1">Uncharacterized protein</fullName>
    </submittedName>
</protein>
<dbReference type="EMBL" id="SIYF01000897">
    <property type="protein sequence ID" value="TKK52274.1"/>
    <property type="molecule type" value="Genomic_DNA"/>
</dbReference>
<accession>A0A4U3JVS7</accession>
<reference evidence="1 2" key="1">
    <citation type="submission" date="2019-02" db="EMBL/GenBank/DDBJ databases">
        <title>Bacteria dissemination in different level of health care in South Africa: the effectiveness of infections prevention and control.</title>
        <authorList>
            <person name="Shobo C."/>
            <person name="Amoako D.G."/>
            <person name="Allam M."/>
            <person name="Ismail A."/>
            <person name="Bester L.A."/>
            <person name="Essack S.Y."/>
        </authorList>
    </citation>
    <scope>NUCLEOTIDE SEQUENCE [LARGE SCALE GENOMIC DNA]</scope>
    <source>
        <strain evidence="1 2">2SIL2</strain>
    </source>
</reference>